<gene>
    <name evidence="6" type="ORF">H8704_02905</name>
</gene>
<dbReference type="InterPro" id="IPR023296">
    <property type="entry name" value="Glyco_hydro_beta-prop_sf"/>
</dbReference>
<keyword evidence="2 4" id="KW-0378">Hydrolase</keyword>
<dbReference type="Pfam" id="PF04616">
    <property type="entry name" value="Glyco_hydro_43"/>
    <property type="match status" value="1"/>
</dbReference>
<dbReference type="InterPro" id="IPR051795">
    <property type="entry name" value="Glycosyl_Hydrlase_43"/>
</dbReference>
<dbReference type="EMBL" id="JACRSX010000002">
    <property type="protein sequence ID" value="MBC8561586.1"/>
    <property type="molecule type" value="Genomic_DNA"/>
</dbReference>
<dbReference type="CDD" id="cd18617">
    <property type="entry name" value="GH43_XynB-like"/>
    <property type="match status" value="1"/>
</dbReference>
<name>A0ABR7MYX0_9FIRM</name>
<evidence type="ECO:0000256" key="3">
    <source>
        <dbReference type="ARBA" id="ARBA00023295"/>
    </source>
</evidence>
<evidence type="ECO:0000259" key="5">
    <source>
        <dbReference type="Pfam" id="PF17851"/>
    </source>
</evidence>
<evidence type="ECO:0000256" key="1">
    <source>
        <dbReference type="ARBA" id="ARBA00009865"/>
    </source>
</evidence>
<dbReference type="InterPro" id="IPR041542">
    <property type="entry name" value="GH43_C2"/>
</dbReference>
<dbReference type="InterPro" id="IPR013320">
    <property type="entry name" value="ConA-like_dom_sf"/>
</dbReference>
<comment type="caution">
    <text evidence="6">The sequence shown here is derived from an EMBL/GenBank/DDBJ whole genome shotgun (WGS) entry which is preliminary data.</text>
</comment>
<protein>
    <submittedName>
        <fullName evidence="6">Family 43 glycosylhydrolase</fullName>
    </submittedName>
</protein>
<dbReference type="PANTHER" id="PTHR42812">
    <property type="entry name" value="BETA-XYLOSIDASE"/>
    <property type="match status" value="1"/>
</dbReference>
<keyword evidence="3 4" id="KW-0326">Glycosidase</keyword>
<dbReference type="SUPFAM" id="SSF75005">
    <property type="entry name" value="Arabinanase/levansucrase/invertase"/>
    <property type="match status" value="1"/>
</dbReference>
<feature type="domain" description="Beta-xylosidase C-terminal Concanavalin A-like" evidence="5">
    <location>
        <begin position="321"/>
        <end position="494"/>
    </location>
</feature>
<dbReference type="InterPro" id="IPR006710">
    <property type="entry name" value="Glyco_hydro_43"/>
</dbReference>
<reference evidence="6 7" key="1">
    <citation type="submission" date="2020-08" db="EMBL/GenBank/DDBJ databases">
        <title>Genome public.</title>
        <authorList>
            <person name="Liu C."/>
            <person name="Sun Q."/>
        </authorList>
    </citation>
    <scope>NUCLEOTIDE SEQUENCE [LARGE SCALE GENOMIC DNA]</scope>
    <source>
        <strain evidence="6 7">NSJ-37</strain>
    </source>
</reference>
<accession>A0ABR7MYX0</accession>
<dbReference type="RefSeq" id="WP_249297252.1">
    <property type="nucleotide sequence ID" value="NZ_JACRSX010000002.1"/>
</dbReference>
<organism evidence="6 7">
    <name type="scientific">Jutongia huaianensis</name>
    <dbReference type="NCBI Taxonomy" id="2763668"/>
    <lineage>
        <taxon>Bacteria</taxon>
        <taxon>Bacillati</taxon>
        <taxon>Bacillota</taxon>
        <taxon>Clostridia</taxon>
        <taxon>Lachnospirales</taxon>
        <taxon>Lachnospiraceae</taxon>
        <taxon>Jutongia</taxon>
    </lineage>
</organism>
<dbReference type="PANTHER" id="PTHR42812:SF12">
    <property type="entry name" value="BETA-XYLOSIDASE-RELATED"/>
    <property type="match status" value="1"/>
</dbReference>
<proteinExistence type="inferred from homology"/>
<sequence length="508" mass="57335">MKISNPVLRGFYPDPSVCRANDKYYMVCSSFEYFPGVPLFESEDLVHWTQIGHCLTRSTQVDLERINSSGGVFAPTIRYHEGRFYMVTTNDTYHKNFYVYTDDIYGEWSEPIFVDQGGIDPSLFFEDGKAYFMSNGSDEDGNGCIFQCEINIATGERLTESKPIWKGNGGRYLESPHLYHIGDWYYITAAEGGTEYGHMITYARGKSPYGPFESYPLNPVVTNRDLGGHQSRIQGIGHGDLVQTEDGTTFIVCLGFRQEGMWMPFHHLGREVFLVPVQWQQDGWFTAGVNGKVEAEMEMNLNASGEDTCYDVSFEKLGADSLRWCHLRAYDQANYQFTEQGAKLRGNHFTLDDVDAPTFLGVRQSEFDTTLDVTVGGNSQEAGVTFYLCEDHHYDLYLAQADGVCRAELRLTTGDAQCVKTSVPLEQGQQEVKLHVESDSEFYTFFAEIAGEKKELGKARTKYLSSEVAGGFTGTVMAMYAVNPEEKEDAWGEFTGLKWTMKKWVDNA</sequence>
<comment type="similarity">
    <text evidence="1 4">Belongs to the glycosyl hydrolase 43 family.</text>
</comment>
<evidence type="ECO:0000313" key="7">
    <source>
        <dbReference type="Proteomes" id="UP000606193"/>
    </source>
</evidence>
<dbReference type="Gene3D" id="2.60.120.200">
    <property type="match status" value="1"/>
</dbReference>
<dbReference type="Proteomes" id="UP000606193">
    <property type="component" value="Unassembled WGS sequence"/>
</dbReference>
<dbReference type="SUPFAM" id="SSF49899">
    <property type="entry name" value="Concanavalin A-like lectins/glucanases"/>
    <property type="match status" value="1"/>
</dbReference>
<evidence type="ECO:0000313" key="6">
    <source>
        <dbReference type="EMBL" id="MBC8561586.1"/>
    </source>
</evidence>
<keyword evidence="7" id="KW-1185">Reference proteome</keyword>
<evidence type="ECO:0000256" key="4">
    <source>
        <dbReference type="RuleBase" id="RU361187"/>
    </source>
</evidence>
<dbReference type="Gene3D" id="2.115.10.20">
    <property type="entry name" value="Glycosyl hydrolase domain, family 43"/>
    <property type="match status" value="1"/>
</dbReference>
<evidence type="ECO:0000256" key="2">
    <source>
        <dbReference type="ARBA" id="ARBA00022801"/>
    </source>
</evidence>
<dbReference type="Pfam" id="PF17851">
    <property type="entry name" value="GH43_C2"/>
    <property type="match status" value="1"/>
</dbReference>